<dbReference type="PANTHER" id="PTHR31302:SF0">
    <property type="entry name" value="TRANSMEMBRANE PROTEIN WITH METALLOPHOSPHOESTERASE DOMAIN"/>
    <property type="match status" value="1"/>
</dbReference>
<dbReference type="InterPro" id="IPR051158">
    <property type="entry name" value="Metallophosphoesterase_sf"/>
</dbReference>
<dbReference type="Pfam" id="PF00149">
    <property type="entry name" value="Metallophos"/>
    <property type="match status" value="1"/>
</dbReference>
<accession>A6EYP9</accession>
<evidence type="ECO:0000313" key="3">
    <source>
        <dbReference type="Proteomes" id="UP000005856"/>
    </source>
</evidence>
<comment type="caution">
    <text evidence="2">The sequence shown here is derived from an EMBL/GenBank/DDBJ whole genome shotgun (WGS) entry which is preliminary data.</text>
</comment>
<keyword evidence="3" id="KW-1185">Reference proteome</keyword>
<dbReference type="SUPFAM" id="SSF56300">
    <property type="entry name" value="Metallo-dependent phosphatases"/>
    <property type="match status" value="1"/>
</dbReference>
<dbReference type="OrthoDB" id="9780884at2"/>
<feature type="domain" description="Calcineurin-like phosphoesterase" evidence="1">
    <location>
        <begin position="101"/>
        <end position="260"/>
    </location>
</feature>
<dbReference type="RefSeq" id="WP_007153146.1">
    <property type="nucleotide sequence ID" value="NZ_ABCP01000007.1"/>
</dbReference>
<dbReference type="InterPro" id="IPR029052">
    <property type="entry name" value="Metallo-depent_PP-like"/>
</dbReference>
<dbReference type="PANTHER" id="PTHR31302">
    <property type="entry name" value="TRANSMEMBRANE PROTEIN WITH METALLOPHOSPHOESTERASE DOMAIN-RELATED"/>
    <property type="match status" value="1"/>
</dbReference>
<sequence length="332" mass="36877">MTARAHTPDNQDDLLEYRLSLRLGPVHARQRLGIEREAEARVFGPDRHSFHIENITSAPGFISICLKLAGLFRRGQHNSRRLDTAHNQFHIPGLPQAFEGFRILHLTDLHVDMDEANLQAVIRQIEPLEYDVCVLTGDYRRLTWGPIEGAMEGMARLRSAIHGKAYAVLGNHDSVRMVPGLEDMGYHLLMNEHAVLQRGEDKLYLAGVDDAHFYKVHNLHRAGDEIPPGGISVLLSHTPEIWREAAHAGYDIFLCGHTHGGQICLPGGIPVTLDSDCPRELGRGYWRRNGMQGYTSPGAGTSVVNVRLNCPPEVTVHTLRRGAPAEARAQCG</sequence>
<gene>
    <name evidence="2" type="ORF">MDG893_04312</name>
</gene>
<organism evidence="2 3">
    <name type="scientific">Marinobacter algicola DG893</name>
    <dbReference type="NCBI Taxonomy" id="443152"/>
    <lineage>
        <taxon>Bacteria</taxon>
        <taxon>Pseudomonadati</taxon>
        <taxon>Pseudomonadota</taxon>
        <taxon>Gammaproteobacteria</taxon>
        <taxon>Pseudomonadales</taxon>
        <taxon>Marinobacteraceae</taxon>
        <taxon>Marinobacter</taxon>
    </lineage>
</organism>
<dbReference type="STRING" id="443152.MDG893_04312"/>
<dbReference type="Gene3D" id="3.60.21.10">
    <property type="match status" value="1"/>
</dbReference>
<dbReference type="GO" id="GO:0016787">
    <property type="term" value="F:hydrolase activity"/>
    <property type="evidence" value="ECO:0007669"/>
    <property type="project" value="UniProtKB-KW"/>
</dbReference>
<dbReference type="eggNOG" id="COG1408">
    <property type="taxonomic scope" value="Bacteria"/>
</dbReference>
<dbReference type="InterPro" id="IPR004843">
    <property type="entry name" value="Calcineurin-like_PHP"/>
</dbReference>
<proteinExistence type="predicted"/>
<evidence type="ECO:0000313" key="2">
    <source>
        <dbReference type="EMBL" id="EDM48382.1"/>
    </source>
</evidence>
<evidence type="ECO:0000259" key="1">
    <source>
        <dbReference type="Pfam" id="PF00149"/>
    </source>
</evidence>
<protein>
    <submittedName>
        <fullName evidence="2">Predicted phosphohydrolase</fullName>
    </submittedName>
</protein>
<name>A6EYP9_9GAMM</name>
<dbReference type="AlphaFoldDB" id="A6EYP9"/>
<dbReference type="EMBL" id="ABCP01000007">
    <property type="protein sequence ID" value="EDM48382.1"/>
    <property type="molecule type" value="Genomic_DNA"/>
</dbReference>
<dbReference type="Proteomes" id="UP000005856">
    <property type="component" value="Unassembled WGS sequence"/>
</dbReference>
<reference evidence="2 3" key="1">
    <citation type="submission" date="2007-06" db="EMBL/GenBank/DDBJ databases">
        <authorList>
            <person name="Green D."/>
            <person name="Ferriera S."/>
            <person name="Johnson J."/>
            <person name="Kravitz S."/>
            <person name="Beeson K."/>
            <person name="Sutton G."/>
            <person name="Rogers Y.-H."/>
            <person name="Friedman R."/>
            <person name="Frazier M."/>
            <person name="Venter J.C."/>
        </authorList>
    </citation>
    <scope>NUCLEOTIDE SEQUENCE [LARGE SCALE GENOMIC DNA]</scope>
    <source>
        <strain evidence="2 3">DG893</strain>
    </source>
</reference>
<keyword evidence="2" id="KW-0378">Hydrolase</keyword>